<evidence type="ECO:0000256" key="3">
    <source>
        <dbReference type="ARBA" id="ARBA00023163"/>
    </source>
</evidence>
<dbReference type="PROSITE" id="PS50995">
    <property type="entry name" value="HTH_MARR_2"/>
    <property type="match status" value="1"/>
</dbReference>
<dbReference type="PANTHER" id="PTHR42756:SF1">
    <property type="entry name" value="TRANSCRIPTIONAL REPRESSOR OF EMRAB OPERON"/>
    <property type="match status" value="1"/>
</dbReference>
<dbReference type="SUPFAM" id="SSF46785">
    <property type="entry name" value="Winged helix' DNA-binding domain"/>
    <property type="match status" value="1"/>
</dbReference>
<evidence type="ECO:0000313" key="5">
    <source>
        <dbReference type="EMBL" id="PWT27704.1"/>
    </source>
</evidence>
<feature type="domain" description="HTH marR-type" evidence="4">
    <location>
        <begin position="28"/>
        <end position="162"/>
    </location>
</feature>
<sequence length="167" mass="19519">MIRKRGEKCMGECDHQGPKRFRERNPEMEPIGHKFKMIAEKIHKHQDEALKKDDLTFSQMSVLLCILFHGEEPITTGEICGILQITHPSAVGLINRLEEKKMVERIPNPNDSRSSYIKLTGKACEFLQKNRKYNVEMDHETVKGFSDDEIKLLRSFLDRIYLNIEKF</sequence>
<dbReference type="Gene3D" id="1.10.10.10">
    <property type="entry name" value="Winged helix-like DNA-binding domain superfamily/Winged helix DNA-binding domain"/>
    <property type="match status" value="1"/>
</dbReference>
<keyword evidence="2" id="KW-0238">DNA-binding</keyword>
<protein>
    <submittedName>
        <fullName evidence="5">MarR family transcriptional regulator</fullName>
    </submittedName>
</protein>
<dbReference type="InterPro" id="IPR036390">
    <property type="entry name" value="WH_DNA-bd_sf"/>
</dbReference>
<dbReference type="GO" id="GO:0003700">
    <property type="term" value="F:DNA-binding transcription factor activity"/>
    <property type="evidence" value="ECO:0007669"/>
    <property type="project" value="InterPro"/>
</dbReference>
<accession>A0A317G0V2</accession>
<organism evidence="5 6">
    <name type="scientific">Butyrivibrio fibrisolvens</name>
    <dbReference type="NCBI Taxonomy" id="831"/>
    <lineage>
        <taxon>Bacteria</taxon>
        <taxon>Bacillati</taxon>
        <taxon>Bacillota</taxon>
        <taxon>Clostridia</taxon>
        <taxon>Lachnospirales</taxon>
        <taxon>Lachnospiraceae</taxon>
        <taxon>Butyrivibrio</taxon>
    </lineage>
</organism>
<reference evidence="5 6" key="1">
    <citation type="submission" date="2017-09" db="EMBL/GenBank/DDBJ databases">
        <title>High-quality draft genome sequence of Butyrivibrio fibrisolvens INBov1, isolated from cow rumen.</title>
        <authorList>
            <person name="Rodriguez Hernaez J."/>
            <person name="Rivarola M."/>
            <person name="Paniego N."/>
            <person name="Cravero S."/>
            <person name="Ceron Cucchi M."/>
            <person name="Martinez M.C."/>
        </authorList>
    </citation>
    <scope>NUCLEOTIDE SEQUENCE [LARGE SCALE GENOMIC DNA]</scope>
    <source>
        <strain evidence="5 6">INBov1</strain>
    </source>
</reference>
<evidence type="ECO:0000313" key="6">
    <source>
        <dbReference type="Proteomes" id="UP000245488"/>
    </source>
</evidence>
<dbReference type="Proteomes" id="UP000245488">
    <property type="component" value="Chromosome"/>
</dbReference>
<keyword evidence="6" id="KW-1185">Reference proteome</keyword>
<evidence type="ECO:0000256" key="2">
    <source>
        <dbReference type="ARBA" id="ARBA00023125"/>
    </source>
</evidence>
<proteinExistence type="predicted"/>
<dbReference type="Pfam" id="PF12802">
    <property type="entry name" value="MarR_2"/>
    <property type="match status" value="1"/>
</dbReference>
<dbReference type="EMBL" id="NXNG01000001">
    <property type="protein sequence ID" value="PWT27704.1"/>
    <property type="molecule type" value="Genomic_DNA"/>
</dbReference>
<keyword evidence="1" id="KW-0805">Transcription regulation</keyword>
<dbReference type="InterPro" id="IPR036388">
    <property type="entry name" value="WH-like_DNA-bd_sf"/>
</dbReference>
<name>A0A317G0V2_BUTFI</name>
<dbReference type="InterPro" id="IPR000835">
    <property type="entry name" value="HTH_MarR-typ"/>
</dbReference>
<dbReference type="PRINTS" id="PR00598">
    <property type="entry name" value="HTHMARR"/>
</dbReference>
<keyword evidence="3" id="KW-0804">Transcription</keyword>
<dbReference type="GO" id="GO:0003677">
    <property type="term" value="F:DNA binding"/>
    <property type="evidence" value="ECO:0007669"/>
    <property type="project" value="UniProtKB-KW"/>
</dbReference>
<gene>
    <name evidence="5" type="ORF">CPT75_11655</name>
</gene>
<dbReference type="PANTHER" id="PTHR42756">
    <property type="entry name" value="TRANSCRIPTIONAL REGULATOR, MARR"/>
    <property type="match status" value="1"/>
</dbReference>
<dbReference type="SMART" id="SM00347">
    <property type="entry name" value="HTH_MARR"/>
    <property type="match status" value="1"/>
</dbReference>
<dbReference type="AlphaFoldDB" id="A0A317G0V2"/>
<comment type="caution">
    <text evidence="5">The sequence shown here is derived from an EMBL/GenBank/DDBJ whole genome shotgun (WGS) entry which is preliminary data.</text>
</comment>
<evidence type="ECO:0000256" key="1">
    <source>
        <dbReference type="ARBA" id="ARBA00023015"/>
    </source>
</evidence>
<evidence type="ECO:0000259" key="4">
    <source>
        <dbReference type="PROSITE" id="PS50995"/>
    </source>
</evidence>